<feature type="domain" description="Histidine kinase" evidence="3">
    <location>
        <begin position="320"/>
        <end position="532"/>
    </location>
</feature>
<keyword evidence="4" id="KW-0808">Transferase</keyword>
<dbReference type="CDD" id="cd00130">
    <property type="entry name" value="PAS"/>
    <property type="match status" value="1"/>
</dbReference>
<dbReference type="SUPFAM" id="SSF55781">
    <property type="entry name" value="GAF domain-like"/>
    <property type="match status" value="1"/>
</dbReference>
<dbReference type="InterPro" id="IPR036097">
    <property type="entry name" value="HisK_dim/P_sf"/>
</dbReference>
<dbReference type="InterPro" id="IPR036890">
    <property type="entry name" value="HATPase_C_sf"/>
</dbReference>
<dbReference type="EC" id="2.7.13.3" evidence="2"/>
<dbReference type="GO" id="GO:0000155">
    <property type="term" value="F:phosphorelay sensor kinase activity"/>
    <property type="evidence" value="ECO:0007669"/>
    <property type="project" value="InterPro"/>
</dbReference>
<evidence type="ECO:0000313" key="4">
    <source>
        <dbReference type="EMBL" id="QBM29096.1"/>
    </source>
</evidence>
<dbReference type="InterPro" id="IPR003018">
    <property type="entry name" value="GAF"/>
</dbReference>
<dbReference type="Pfam" id="PF01590">
    <property type="entry name" value="GAF"/>
    <property type="match status" value="1"/>
</dbReference>
<reference evidence="4 5" key="1">
    <citation type="submission" date="2019-03" db="EMBL/GenBank/DDBJ databases">
        <authorList>
            <person name="Sebastian G."/>
            <person name="Baumann P."/>
            <person name="Ruckert C."/>
            <person name="Kalinowski J."/>
            <person name="Nebel B."/>
            <person name="Takors R."/>
            <person name="Blombach B."/>
        </authorList>
    </citation>
    <scope>NUCLEOTIDE SEQUENCE [LARGE SCALE GENOMIC DNA]</scope>
    <source>
        <strain evidence="4 5">DSM 1084</strain>
    </source>
</reference>
<dbReference type="CDD" id="cd00082">
    <property type="entry name" value="HisKA"/>
    <property type="match status" value="1"/>
</dbReference>
<dbReference type="InterPro" id="IPR005467">
    <property type="entry name" value="His_kinase_dom"/>
</dbReference>
<name>A0A4P6X3B7_HYDPS</name>
<evidence type="ECO:0000256" key="2">
    <source>
        <dbReference type="ARBA" id="ARBA00012438"/>
    </source>
</evidence>
<dbReference type="SUPFAM" id="SSF47384">
    <property type="entry name" value="Homodimeric domain of signal transducing histidine kinase"/>
    <property type="match status" value="1"/>
</dbReference>
<evidence type="ECO:0000256" key="1">
    <source>
        <dbReference type="ARBA" id="ARBA00000085"/>
    </source>
</evidence>
<dbReference type="RefSeq" id="WP_133157099.1">
    <property type="nucleotide sequence ID" value="NZ_CP037867.1"/>
</dbReference>
<keyword evidence="5" id="KW-1185">Reference proteome</keyword>
<dbReference type="EMBL" id="CP037867">
    <property type="protein sequence ID" value="QBM29096.1"/>
    <property type="molecule type" value="Genomic_DNA"/>
</dbReference>
<dbReference type="KEGG" id="hpse:HPF_15475"/>
<evidence type="ECO:0000259" key="3">
    <source>
        <dbReference type="PROSITE" id="PS50109"/>
    </source>
</evidence>
<dbReference type="AlphaFoldDB" id="A0A4P6X3B7"/>
<dbReference type="SMART" id="SM00091">
    <property type="entry name" value="PAS"/>
    <property type="match status" value="1"/>
</dbReference>
<protein>
    <recommendedName>
        <fullName evidence="2">histidine kinase</fullName>
        <ecNumber evidence="2">2.7.13.3</ecNumber>
    </recommendedName>
</protein>
<accession>A0A4P6X3B7</accession>
<evidence type="ECO:0000313" key="5">
    <source>
        <dbReference type="Proteomes" id="UP000293912"/>
    </source>
</evidence>
<dbReference type="Pfam" id="PF00512">
    <property type="entry name" value="HisKA"/>
    <property type="match status" value="1"/>
</dbReference>
<dbReference type="NCBIfam" id="TIGR00229">
    <property type="entry name" value="sensory_box"/>
    <property type="match status" value="1"/>
</dbReference>
<dbReference type="PROSITE" id="PS50109">
    <property type="entry name" value="HIS_KIN"/>
    <property type="match status" value="1"/>
</dbReference>
<dbReference type="Gene3D" id="3.30.450.20">
    <property type="entry name" value="PAS domain"/>
    <property type="match status" value="1"/>
</dbReference>
<dbReference type="InterPro" id="IPR035965">
    <property type="entry name" value="PAS-like_dom_sf"/>
</dbReference>
<dbReference type="SUPFAM" id="SSF55874">
    <property type="entry name" value="ATPase domain of HSP90 chaperone/DNA topoisomerase II/histidine kinase"/>
    <property type="match status" value="1"/>
</dbReference>
<dbReference type="SMART" id="SM00065">
    <property type="entry name" value="GAF"/>
    <property type="match status" value="1"/>
</dbReference>
<organism evidence="4 5">
    <name type="scientific">Hydrogenophaga pseudoflava</name>
    <name type="common">Pseudomonas carboxydoflava</name>
    <dbReference type="NCBI Taxonomy" id="47421"/>
    <lineage>
        <taxon>Bacteria</taxon>
        <taxon>Pseudomonadati</taxon>
        <taxon>Pseudomonadota</taxon>
        <taxon>Betaproteobacteria</taxon>
        <taxon>Burkholderiales</taxon>
        <taxon>Comamonadaceae</taxon>
        <taxon>Hydrogenophaga</taxon>
    </lineage>
</organism>
<dbReference type="InterPro" id="IPR029016">
    <property type="entry name" value="GAF-like_dom_sf"/>
</dbReference>
<dbReference type="PANTHER" id="PTHR43102">
    <property type="entry name" value="SLR1143 PROTEIN"/>
    <property type="match status" value="1"/>
</dbReference>
<dbReference type="PANTHER" id="PTHR43102:SF2">
    <property type="entry name" value="GAF DOMAIN-CONTAINING PROTEIN"/>
    <property type="match status" value="1"/>
</dbReference>
<dbReference type="InterPro" id="IPR003661">
    <property type="entry name" value="HisK_dim/P_dom"/>
</dbReference>
<dbReference type="Pfam" id="PF08448">
    <property type="entry name" value="PAS_4"/>
    <property type="match status" value="1"/>
</dbReference>
<dbReference type="SUPFAM" id="SSF55785">
    <property type="entry name" value="PYP-like sensor domain (PAS domain)"/>
    <property type="match status" value="1"/>
</dbReference>
<dbReference type="Proteomes" id="UP000293912">
    <property type="component" value="Chromosome"/>
</dbReference>
<dbReference type="SMART" id="SM00388">
    <property type="entry name" value="HisKA"/>
    <property type="match status" value="1"/>
</dbReference>
<dbReference type="InterPro" id="IPR000014">
    <property type="entry name" value="PAS"/>
</dbReference>
<dbReference type="Gene3D" id="1.10.287.130">
    <property type="match status" value="1"/>
</dbReference>
<dbReference type="InterPro" id="IPR013656">
    <property type="entry name" value="PAS_4"/>
</dbReference>
<gene>
    <name evidence="4" type="primary">arcB1</name>
    <name evidence="4" type="ORF">HPF_15475</name>
</gene>
<dbReference type="Gene3D" id="3.30.450.40">
    <property type="match status" value="1"/>
</dbReference>
<proteinExistence type="predicted"/>
<sequence length="536" mass="59933">MSYPVPGNEAKRLKALHAFQILDSLPQKMFDDITALAAGICGTPMALITLVDAERQWFKSRRGVELSETPRDESFCAYTIMDSDHVLAVRDAAQDPRFSELSLVVDGNLRFYAGAPIVTGDGLALGAVCVLDTEPRTISPELQRQLQRLADLTMGLIEHEARRRRESQAMLGLVRRNERVIRSVIDEGRELCSFIDPQHRFLYVNPAYETHWVQPREQLIGMHVEELLGPELYRDSVKAGINQALAGHDAPLELVIDFPGVGKRHLELRYLPAHDEDGRIFGVVERCRDVTDLVLQAKQLRQHVAELQRRRVLQDKYLHAISHDLKEPVNAITNATPLLVEKMGGNLSPIAARCLKYIEQAGRRLDSLLEDMRTFGEVETGGELSKSVRPAFILVHTSLAHMKDLVERYEVSFTVQVDGDLVVNEAAFDLGLRSAIAHLLRTSSSTTALIDIKLDIADGMSRLAVVDQGGSTPLPRIESDDMKDEAQMDKVTESSLLLWTARQIAMAHGGWLQEESPLEGGRSLIFMLPRRLVHDV</sequence>
<comment type="catalytic activity">
    <reaction evidence="1">
        <text>ATP + protein L-histidine = ADP + protein N-phospho-L-histidine.</text>
        <dbReference type="EC" id="2.7.13.3"/>
    </reaction>
</comment>